<accession>A0AAN4ZJZ7</accession>
<sequence>PPCDSSSSSWFLSCSQSPLPLLSSPLEDRMQRALVLPRGRFSAVQQPLASASPCATRSPRMRAKRCFPCFLYAPALGRAQMQPTTIALATRSRAISFNDKEWIQ</sequence>
<proteinExistence type="predicted"/>
<feature type="non-terminal residue" evidence="1">
    <location>
        <position position="104"/>
    </location>
</feature>
<gene>
    <name evidence="1" type="ORF">PMAYCL1PPCAC_12863</name>
</gene>
<dbReference type="AlphaFoldDB" id="A0AAN4ZJZ7"/>
<protein>
    <submittedName>
        <fullName evidence="1">Uncharacterized protein</fullName>
    </submittedName>
</protein>
<dbReference type="Proteomes" id="UP001328107">
    <property type="component" value="Unassembled WGS sequence"/>
</dbReference>
<evidence type="ECO:0000313" key="1">
    <source>
        <dbReference type="EMBL" id="GMR42668.1"/>
    </source>
</evidence>
<name>A0AAN4ZJZ7_9BILA</name>
<evidence type="ECO:0000313" key="2">
    <source>
        <dbReference type="Proteomes" id="UP001328107"/>
    </source>
</evidence>
<comment type="caution">
    <text evidence="1">The sequence shown here is derived from an EMBL/GenBank/DDBJ whole genome shotgun (WGS) entry which is preliminary data.</text>
</comment>
<organism evidence="1 2">
    <name type="scientific">Pristionchus mayeri</name>
    <dbReference type="NCBI Taxonomy" id="1317129"/>
    <lineage>
        <taxon>Eukaryota</taxon>
        <taxon>Metazoa</taxon>
        <taxon>Ecdysozoa</taxon>
        <taxon>Nematoda</taxon>
        <taxon>Chromadorea</taxon>
        <taxon>Rhabditida</taxon>
        <taxon>Rhabditina</taxon>
        <taxon>Diplogasteromorpha</taxon>
        <taxon>Diplogasteroidea</taxon>
        <taxon>Neodiplogasteridae</taxon>
        <taxon>Pristionchus</taxon>
    </lineage>
</organism>
<reference evidence="2" key="1">
    <citation type="submission" date="2022-10" db="EMBL/GenBank/DDBJ databases">
        <title>Genome assembly of Pristionchus species.</title>
        <authorList>
            <person name="Yoshida K."/>
            <person name="Sommer R.J."/>
        </authorList>
    </citation>
    <scope>NUCLEOTIDE SEQUENCE [LARGE SCALE GENOMIC DNA]</scope>
    <source>
        <strain evidence="2">RS5460</strain>
    </source>
</reference>
<dbReference type="EMBL" id="BTRK01000003">
    <property type="protein sequence ID" value="GMR42668.1"/>
    <property type="molecule type" value="Genomic_DNA"/>
</dbReference>
<feature type="non-terminal residue" evidence="1">
    <location>
        <position position="1"/>
    </location>
</feature>
<keyword evidence="2" id="KW-1185">Reference proteome</keyword>